<evidence type="ECO:0000313" key="1">
    <source>
        <dbReference type="EMBL" id="PWU52659.1"/>
    </source>
</evidence>
<accession>A0A317KGE9</accession>
<evidence type="ECO:0000313" key="2">
    <source>
        <dbReference type="Proteomes" id="UP000245683"/>
    </source>
</evidence>
<proteinExistence type="predicted"/>
<gene>
    <name evidence="1" type="ORF">DLJ46_02630</name>
</gene>
<comment type="caution">
    <text evidence="1">The sequence shown here is derived from an EMBL/GenBank/DDBJ whole genome shotgun (WGS) entry which is preliminary data.</text>
</comment>
<dbReference type="AlphaFoldDB" id="A0A317KGE9"/>
<protein>
    <submittedName>
        <fullName evidence="1">Uncharacterized protein</fullName>
    </submittedName>
</protein>
<sequence>MHGWAVGTVPLRSMGGVCGDGRGTHHGARGASNQIYARRFVTHRFDFGEFIRAYDTFSTARETGALEVVLSRSWPTAQPAVHRHRP</sequence>
<name>A0A317KGE9_9ACTN</name>
<organism evidence="1 2">
    <name type="scientific">Micromonospora globispora</name>
    <dbReference type="NCBI Taxonomy" id="1450148"/>
    <lineage>
        <taxon>Bacteria</taxon>
        <taxon>Bacillati</taxon>
        <taxon>Actinomycetota</taxon>
        <taxon>Actinomycetes</taxon>
        <taxon>Micromonosporales</taxon>
        <taxon>Micromonosporaceae</taxon>
        <taxon>Micromonospora</taxon>
    </lineage>
</organism>
<reference evidence="2" key="1">
    <citation type="submission" date="2018-05" db="EMBL/GenBank/DDBJ databases">
        <title>Micromonospora globispora sp. nov. and Micromonospora rugosa sp. nov., isolated from marine sediment.</title>
        <authorList>
            <person name="Carro L."/>
            <person name="Aysel V."/>
            <person name="Cetin D."/>
            <person name="Igual J.M."/>
            <person name="Klenk H.-P."/>
            <person name="Trujillo M.E."/>
            <person name="Sahin N."/>
        </authorList>
    </citation>
    <scope>NUCLEOTIDE SEQUENCE [LARGE SCALE GENOMIC DNA]</scope>
    <source>
        <strain evidence="2">S2904</strain>
    </source>
</reference>
<dbReference type="Proteomes" id="UP000245683">
    <property type="component" value="Unassembled WGS sequence"/>
</dbReference>
<keyword evidence="2" id="KW-1185">Reference proteome</keyword>
<dbReference type="EMBL" id="QGSV01000061">
    <property type="protein sequence ID" value="PWU52659.1"/>
    <property type="molecule type" value="Genomic_DNA"/>
</dbReference>